<name>A0AA95BSJ8_9MICC</name>
<reference evidence="1" key="1">
    <citation type="journal article" date="2022" name="Pest Manag. Sci.">
        <title>Glutamicibacter halophytocola-mediated host fitness of potato tuber moth on Solanaceae crops.</title>
        <authorList>
            <person name="Wang W."/>
            <person name="Xiao G."/>
            <person name="Du G."/>
            <person name="Chang L."/>
            <person name="Yang Y."/>
            <person name="Ye J."/>
            <person name="Chen B."/>
        </authorList>
    </citation>
    <scope>NUCLEOTIDE SEQUENCE</scope>
    <source>
        <strain evidence="1">S2</strain>
    </source>
</reference>
<evidence type="ECO:0000313" key="1">
    <source>
        <dbReference type="EMBL" id="UUX60149.1"/>
    </source>
</evidence>
<proteinExistence type="predicted"/>
<dbReference type="RefSeq" id="WP_257746134.1">
    <property type="nucleotide sequence ID" value="NZ_CP102487.1"/>
</dbReference>
<gene>
    <name evidence="1" type="ORF">NUH22_05935</name>
</gene>
<protein>
    <submittedName>
        <fullName evidence="1">Uncharacterized protein</fullName>
    </submittedName>
</protein>
<evidence type="ECO:0000313" key="2">
    <source>
        <dbReference type="Proteomes" id="UP001060018"/>
    </source>
</evidence>
<organism evidence="1 2">
    <name type="scientific">Glutamicibacter halophytocola</name>
    <dbReference type="NCBI Taxonomy" id="1933880"/>
    <lineage>
        <taxon>Bacteria</taxon>
        <taxon>Bacillati</taxon>
        <taxon>Actinomycetota</taxon>
        <taxon>Actinomycetes</taxon>
        <taxon>Micrococcales</taxon>
        <taxon>Micrococcaceae</taxon>
        <taxon>Glutamicibacter</taxon>
    </lineage>
</organism>
<dbReference type="EMBL" id="CP102487">
    <property type="protein sequence ID" value="UUX60149.1"/>
    <property type="molecule type" value="Genomic_DNA"/>
</dbReference>
<sequence length="110" mass="12019">MSNQNIERAIWLDGKIAHAEATGQPNLAELYEKNMVWAIADARKEIAAERVGRVVQGAINTLWAGIRDTFKQLAELLGIDALSPDMQALTYRNSDFTLAGPSRGNHGGAR</sequence>
<accession>A0AA95BSJ8</accession>
<dbReference type="Proteomes" id="UP001060018">
    <property type="component" value="Chromosome"/>
</dbReference>
<dbReference type="AlphaFoldDB" id="A0AA95BSJ8"/>